<evidence type="ECO:0000256" key="1">
    <source>
        <dbReference type="SAM" id="MobiDB-lite"/>
    </source>
</evidence>
<evidence type="ECO:0000313" key="2">
    <source>
        <dbReference type="EMBL" id="MBB4856976.1"/>
    </source>
</evidence>
<dbReference type="RefSeq" id="WP_184242003.1">
    <property type="nucleotide sequence ID" value="NZ_JACHLR010000001.1"/>
</dbReference>
<keyword evidence="3" id="KW-1185">Reference proteome</keyword>
<dbReference type="AlphaFoldDB" id="A0A7W7K6C0"/>
<feature type="compositionally biased region" description="Basic and acidic residues" evidence="1">
    <location>
        <begin position="1"/>
        <end position="17"/>
    </location>
</feature>
<evidence type="ECO:0000313" key="3">
    <source>
        <dbReference type="Proteomes" id="UP000555448"/>
    </source>
</evidence>
<dbReference type="Proteomes" id="UP000555448">
    <property type="component" value="Unassembled WGS sequence"/>
</dbReference>
<name>A0A7W7K6C0_9SPHN</name>
<protein>
    <submittedName>
        <fullName evidence="2">Uncharacterized protein</fullName>
    </submittedName>
</protein>
<gene>
    <name evidence="2" type="ORF">HNO88_000273</name>
</gene>
<accession>A0A7W7K6C0</accession>
<proteinExistence type="predicted"/>
<reference evidence="2 3" key="1">
    <citation type="submission" date="2020-08" db="EMBL/GenBank/DDBJ databases">
        <title>Functional genomics of gut bacteria from endangered species of beetles.</title>
        <authorList>
            <person name="Carlos-Shanley C."/>
        </authorList>
    </citation>
    <scope>NUCLEOTIDE SEQUENCE [LARGE SCALE GENOMIC DNA]</scope>
    <source>
        <strain evidence="2 3">S00245</strain>
    </source>
</reference>
<comment type="caution">
    <text evidence="2">The sequence shown here is derived from an EMBL/GenBank/DDBJ whole genome shotgun (WGS) entry which is preliminary data.</text>
</comment>
<dbReference type="EMBL" id="JACHLR010000001">
    <property type="protein sequence ID" value="MBB4856976.1"/>
    <property type="molecule type" value="Genomic_DNA"/>
</dbReference>
<sequence length="65" mass="7435">MTGHHASGDLREGRHCYPFDPYDTEGIAEEIDRQETQRAIEAEQERGHDWYVPLNGVVYGMGETL</sequence>
<organism evidence="2 3">
    <name type="scientific">Novosphingobium chloroacetimidivorans</name>
    <dbReference type="NCBI Taxonomy" id="1428314"/>
    <lineage>
        <taxon>Bacteria</taxon>
        <taxon>Pseudomonadati</taxon>
        <taxon>Pseudomonadota</taxon>
        <taxon>Alphaproteobacteria</taxon>
        <taxon>Sphingomonadales</taxon>
        <taxon>Sphingomonadaceae</taxon>
        <taxon>Novosphingobium</taxon>
    </lineage>
</organism>
<feature type="region of interest" description="Disordered" evidence="1">
    <location>
        <begin position="1"/>
        <end position="22"/>
    </location>
</feature>